<evidence type="ECO:0000313" key="4">
    <source>
        <dbReference type="Proteomes" id="UP000824890"/>
    </source>
</evidence>
<dbReference type="EMBL" id="JAGKQM010000018">
    <property type="protein sequence ID" value="KAH0862043.1"/>
    <property type="molecule type" value="Genomic_DNA"/>
</dbReference>
<feature type="non-terminal residue" evidence="3">
    <location>
        <position position="1"/>
    </location>
</feature>
<feature type="compositionally biased region" description="Pro residues" evidence="1">
    <location>
        <begin position="43"/>
        <end position="59"/>
    </location>
</feature>
<reference evidence="3 4" key="1">
    <citation type="submission" date="2021-05" db="EMBL/GenBank/DDBJ databases">
        <title>Genome Assembly of Synthetic Allotetraploid Brassica napus Reveals Homoeologous Exchanges between Subgenomes.</title>
        <authorList>
            <person name="Davis J.T."/>
        </authorList>
    </citation>
    <scope>NUCLEOTIDE SEQUENCE [LARGE SCALE GENOMIC DNA]</scope>
    <source>
        <strain evidence="4">cv. Da-Ae</strain>
        <tissue evidence="3">Seedling</tissue>
    </source>
</reference>
<sequence>LLVFSGFLFFFLLSTTGPRQHALPHHSSGDSPPIRVSGDSRATPPPTKPPGDLLPPPPHSVAVSCPPSPSIFSPFSIRSGRLYLCTFIRDDLLMKSVTTKSLRPESPFTASNPSHRVTSSATIVITLHGDSLLL</sequence>
<organism evidence="3 4">
    <name type="scientific">Brassica napus</name>
    <name type="common">Rape</name>
    <dbReference type="NCBI Taxonomy" id="3708"/>
    <lineage>
        <taxon>Eukaryota</taxon>
        <taxon>Viridiplantae</taxon>
        <taxon>Streptophyta</taxon>
        <taxon>Embryophyta</taxon>
        <taxon>Tracheophyta</taxon>
        <taxon>Spermatophyta</taxon>
        <taxon>Magnoliopsida</taxon>
        <taxon>eudicotyledons</taxon>
        <taxon>Gunneridae</taxon>
        <taxon>Pentapetalae</taxon>
        <taxon>rosids</taxon>
        <taxon>malvids</taxon>
        <taxon>Brassicales</taxon>
        <taxon>Brassicaceae</taxon>
        <taxon>Brassiceae</taxon>
        <taxon>Brassica</taxon>
    </lineage>
</organism>
<proteinExistence type="predicted"/>
<feature type="signal peptide" evidence="2">
    <location>
        <begin position="1"/>
        <end position="22"/>
    </location>
</feature>
<feature type="region of interest" description="Disordered" evidence="1">
    <location>
        <begin position="21"/>
        <end position="61"/>
    </location>
</feature>
<comment type="caution">
    <text evidence="3">The sequence shown here is derived from an EMBL/GenBank/DDBJ whole genome shotgun (WGS) entry which is preliminary data.</text>
</comment>
<name>A0ABQ7Y1H0_BRANA</name>
<dbReference type="Proteomes" id="UP000824890">
    <property type="component" value="Unassembled WGS sequence"/>
</dbReference>
<feature type="chain" id="PRO_5045481613" evidence="2">
    <location>
        <begin position="23"/>
        <end position="134"/>
    </location>
</feature>
<evidence type="ECO:0000313" key="3">
    <source>
        <dbReference type="EMBL" id="KAH0862043.1"/>
    </source>
</evidence>
<evidence type="ECO:0000256" key="1">
    <source>
        <dbReference type="SAM" id="MobiDB-lite"/>
    </source>
</evidence>
<accession>A0ABQ7Y1H0</accession>
<keyword evidence="4" id="KW-1185">Reference proteome</keyword>
<evidence type="ECO:0000256" key="2">
    <source>
        <dbReference type="SAM" id="SignalP"/>
    </source>
</evidence>
<protein>
    <submittedName>
        <fullName evidence="3">Uncharacterized protein</fullName>
    </submittedName>
</protein>
<keyword evidence="2" id="KW-0732">Signal</keyword>
<gene>
    <name evidence="3" type="ORF">HID58_079254</name>
</gene>